<dbReference type="Proteomes" id="UP000032142">
    <property type="component" value="Unassembled WGS sequence"/>
</dbReference>
<name>A0A0B0N1R4_GOSAR</name>
<dbReference type="EMBL" id="JRRC01435963">
    <property type="protein sequence ID" value="KHG05714.1"/>
    <property type="molecule type" value="Genomic_DNA"/>
</dbReference>
<evidence type="ECO:0000313" key="2">
    <source>
        <dbReference type="Proteomes" id="UP000032142"/>
    </source>
</evidence>
<keyword evidence="2" id="KW-1185">Reference proteome</keyword>
<gene>
    <name evidence="1" type="ORF">F383_30924</name>
</gene>
<evidence type="ECO:0000313" key="1">
    <source>
        <dbReference type="EMBL" id="KHG05714.1"/>
    </source>
</evidence>
<reference evidence="2" key="1">
    <citation type="submission" date="2014-09" db="EMBL/GenBank/DDBJ databases">
        <authorList>
            <person name="Mudge J."/>
            <person name="Ramaraj T."/>
            <person name="Lindquist I.E."/>
            <person name="Bharti A.K."/>
            <person name="Sundararajan A."/>
            <person name="Cameron C.T."/>
            <person name="Woodward J.E."/>
            <person name="May G.D."/>
            <person name="Brubaker C."/>
            <person name="Broadhvest J."/>
            <person name="Wilkins T.A."/>
        </authorList>
    </citation>
    <scope>NUCLEOTIDE SEQUENCE</scope>
    <source>
        <strain evidence="2">cv. AKA8401</strain>
    </source>
</reference>
<protein>
    <submittedName>
        <fullName evidence="1">Uncharacterized protein</fullName>
    </submittedName>
</protein>
<organism evidence="1 2">
    <name type="scientific">Gossypium arboreum</name>
    <name type="common">Tree cotton</name>
    <name type="synonym">Gossypium nanking</name>
    <dbReference type="NCBI Taxonomy" id="29729"/>
    <lineage>
        <taxon>Eukaryota</taxon>
        <taxon>Viridiplantae</taxon>
        <taxon>Streptophyta</taxon>
        <taxon>Embryophyta</taxon>
        <taxon>Tracheophyta</taxon>
        <taxon>Spermatophyta</taxon>
        <taxon>Magnoliopsida</taxon>
        <taxon>eudicotyledons</taxon>
        <taxon>Gunneridae</taxon>
        <taxon>Pentapetalae</taxon>
        <taxon>rosids</taxon>
        <taxon>malvids</taxon>
        <taxon>Malvales</taxon>
        <taxon>Malvaceae</taxon>
        <taxon>Malvoideae</taxon>
        <taxon>Gossypium</taxon>
    </lineage>
</organism>
<accession>A0A0B0N1R4</accession>
<comment type="caution">
    <text evidence="1">The sequence shown here is derived from an EMBL/GenBank/DDBJ whole genome shotgun (WGS) entry which is preliminary data.</text>
</comment>
<proteinExistence type="predicted"/>
<sequence length="29" mass="3444">MNEYMKCVSNSGTLEVYIKLKMKSKYIEI</sequence>
<dbReference type="AlphaFoldDB" id="A0A0B0N1R4"/>